<protein>
    <submittedName>
        <fullName evidence="2">Uncharacterized protein</fullName>
    </submittedName>
</protein>
<feature type="non-terminal residue" evidence="2">
    <location>
        <position position="115"/>
    </location>
</feature>
<gene>
    <name evidence="2" type="ORF">g.45073</name>
</gene>
<feature type="non-terminal residue" evidence="2">
    <location>
        <position position="1"/>
    </location>
</feature>
<feature type="compositionally biased region" description="Low complexity" evidence="1">
    <location>
        <begin position="36"/>
        <end position="48"/>
    </location>
</feature>
<name>A0A1B6C085_9HEMI</name>
<proteinExistence type="predicted"/>
<evidence type="ECO:0000256" key="1">
    <source>
        <dbReference type="SAM" id="MobiDB-lite"/>
    </source>
</evidence>
<organism evidence="2">
    <name type="scientific">Clastoptera arizonana</name>
    <name type="common">Arizona spittle bug</name>
    <dbReference type="NCBI Taxonomy" id="38151"/>
    <lineage>
        <taxon>Eukaryota</taxon>
        <taxon>Metazoa</taxon>
        <taxon>Ecdysozoa</taxon>
        <taxon>Arthropoda</taxon>
        <taxon>Hexapoda</taxon>
        <taxon>Insecta</taxon>
        <taxon>Pterygota</taxon>
        <taxon>Neoptera</taxon>
        <taxon>Paraneoptera</taxon>
        <taxon>Hemiptera</taxon>
        <taxon>Auchenorrhyncha</taxon>
        <taxon>Cercopoidea</taxon>
        <taxon>Clastopteridae</taxon>
        <taxon>Clastoptera</taxon>
    </lineage>
</organism>
<feature type="region of interest" description="Disordered" evidence="1">
    <location>
        <begin position="1"/>
        <end position="51"/>
    </location>
</feature>
<sequence length="115" mass="13790">LDTRRSKFDDDFDTDTYSDDYPSSFENSFESDDYYSSENGSDSSSKYHQSSKKPLYFENFVTPRYMQTVKSYEVTTLPFKDTETEDYSEDYVEYKKTPKFEAFSSHNRFKEPLYF</sequence>
<accession>A0A1B6C085</accession>
<reference evidence="2" key="1">
    <citation type="submission" date="2015-12" db="EMBL/GenBank/DDBJ databases">
        <title>De novo transcriptome assembly of four potential Pierce s Disease insect vectors from Arizona vineyards.</title>
        <authorList>
            <person name="Tassone E.E."/>
        </authorList>
    </citation>
    <scope>NUCLEOTIDE SEQUENCE</scope>
</reference>
<dbReference type="AlphaFoldDB" id="A0A1B6C085"/>
<dbReference type="EMBL" id="GEDC01030377">
    <property type="protein sequence ID" value="JAS06921.1"/>
    <property type="molecule type" value="Transcribed_RNA"/>
</dbReference>
<evidence type="ECO:0000313" key="2">
    <source>
        <dbReference type="EMBL" id="JAS06921.1"/>
    </source>
</evidence>